<protein>
    <submittedName>
        <fullName evidence="3">Uncharacterized protein</fullName>
    </submittedName>
</protein>
<proteinExistence type="predicted"/>
<feature type="compositionally biased region" description="Low complexity" evidence="1">
    <location>
        <begin position="175"/>
        <end position="187"/>
    </location>
</feature>
<dbReference type="Proteomes" id="UP000663889">
    <property type="component" value="Unassembled WGS sequence"/>
</dbReference>
<feature type="compositionally biased region" description="Acidic residues" evidence="1">
    <location>
        <begin position="310"/>
        <end position="319"/>
    </location>
</feature>
<sequence length="426" mass="50538">MSTTNLEQDELITCDLCKRRYNINVYKRHISENQCIKRNQRRLPFESIKQRSIRIGDNIFSIQQQQQQQQTNNDVQLSKSRENRKQQISNNKNNNNNNNNNNNKQYQEKIQRITPSNNRRRRLEQAKQLLERRIKYKPPWIQKQSNFTNNLQSKLNRTSTILLQTQDNSNKTRNQSLSSKKSTQKLYSHTRPSPPTTKFKNDDLPIKVSDRYIHNHIVSQQPILTHSPKIRISQVSTTFKYQPNRIDQTFSHEQSNSACQKMRKAYTWTRPSKQLSTRDIISPIQIPTFHESSSGPSHDQIPILINQNYNDDDDDDDEFERYSPTPPSTPKYQQDKKESKHISPCIKQNFILHEQQTFIRPVTYQKAKRCEQQQQNEIQIYHRSTKSPRNQAHRKNVQSTFHLPPINRSSHPKIKHSPTINLVPWR</sequence>
<dbReference type="AlphaFoldDB" id="A0A818KB98"/>
<evidence type="ECO:0000313" key="2">
    <source>
        <dbReference type="EMBL" id="CAF1021347.1"/>
    </source>
</evidence>
<feature type="region of interest" description="Disordered" evidence="1">
    <location>
        <begin position="287"/>
        <end position="340"/>
    </location>
</feature>
<dbReference type="EMBL" id="CAJOBE010000063">
    <property type="protein sequence ID" value="CAF3557169.1"/>
    <property type="molecule type" value="Genomic_DNA"/>
</dbReference>
<organism evidence="3 4">
    <name type="scientific">Rotaria sordida</name>
    <dbReference type="NCBI Taxonomy" id="392033"/>
    <lineage>
        <taxon>Eukaryota</taxon>
        <taxon>Metazoa</taxon>
        <taxon>Spiralia</taxon>
        <taxon>Gnathifera</taxon>
        <taxon>Rotifera</taxon>
        <taxon>Eurotatoria</taxon>
        <taxon>Bdelloidea</taxon>
        <taxon>Philodinida</taxon>
        <taxon>Philodinidae</taxon>
        <taxon>Rotaria</taxon>
    </lineage>
</organism>
<evidence type="ECO:0000313" key="4">
    <source>
        <dbReference type="Proteomes" id="UP000663874"/>
    </source>
</evidence>
<feature type="compositionally biased region" description="Low complexity" evidence="1">
    <location>
        <begin position="90"/>
        <end position="104"/>
    </location>
</feature>
<dbReference type="Proteomes" id="UP000663874">
    <property type="component" value="Unassembled WGS sequence"/>
</dbReference>
<comment type="caution">
    <text evidence="3">The sequence shown here is derived from an EMBL/GenBank/DDBJ whole genome shotgun (WGS) entry which is preliminary data.</text>
</comment>
<evidence type="ECO:0000313" key="3">
    <source>
        <dbReference type="EMBL" id="CAF3557169.1"/>
    </source>
</evidence>
<name>A0A818KB98_9BILA</name>
<reference evidence="3" key="1">
    <citation type="submission" date="2021-02" db="EMBL/GenBank/DDBJ databases">
        <authorList>
            <person name="Nowell W R."/>
        </authorList>
    </citation>
    <scope>NUCLEOTIDE SEQUENCE</scope>
</reference>
<accession>A0A818KB98</accession>
<feature type="region of interest" description="Disordered" evidence="1">
    <location>
        <begin position="163"/>
        <end position="203"/>
    </location>
</feature>
<dbReference type="EMBL" id="CAJNOU010000520">
    <property type="protein sequence ID" value="CAF1021347.1"/>
    <property type="molecule type" value="Genomic_DNA"/>
</dbReference>
<feature type="region of interest" description="Disordered" evidence="1">
    <location>
        <begin position="65"/>
        <end position="105"/>
    </location>
</feature>
<feature type="compositionally biased region" description="Polar residues" evidence="1">
    <location>
        <begin position="163"/>
        <end position="174"/>
    </location>
</feature>
<evidence type="ECO:0000256" key="1">
    <source>
        <dbReference type="SAM" id="MobiDB-lite"/>
    </source>
</evidence>
<gene>
    <name evidence="3" type="ORF">FNK824_LOCUS1261</name>
    <name evidence="2" type="ORF">SEV965_LOCUS11817</name>
</gene>